<reference evidence="2" key="4">
    <citation type="submission" date="2025-09" db="UniProtKB">
        <authorList>
            <consortium name="Ensembl"/>
        </authorList>
    </citation>
    <scope>IDENTIFICATION</scope>
</reference>
<dbReference type="GO" id="GO:0043065">
    <property type="term" value="P:positive regulation of apoptotic process"/>
    <property type="evidence" value="ECO:0007669"/>
    <property type="project" value="Ensembl"/>
</dbReference>
<dbReference type="GO" id="GO:0071479">
    <property type="term" value="P:cellular response to ionizing radiation"/>
    <property type="evidence" value="ECO:0007669"/>
    <property type="project" value="Ensembl"/>
</dbReference>
<evidence type="ECO:0000256" key="1">
    <source>
        <dbReference type="SAM" id="MobiDB-lite"/>
    </source>
</evidence>
<evidence type="ECO:0008006" key="4">
    <source>
        <dbReference type="Google" id="ProtNLM"/>
    </source>
</evidence>
<dbReference type="GO" id="GO:0070059">
    <property type="term" value="P:intrinsic apoptotic signaling pathway in response to endoplasmic reticulum stress"/>
    <property type="evidence" value="ECO:0007669"/>
    <property type="project" value="Ensembl"/>
</dbReference>
<keyword evidence="3" id="KW-1185">Reference proteome</keyword>
<dbReference type="OMA" id="QWQNWRG"/>
<dbReference type="Proteomes" id="UP000265140">
    <property type="component" value="Chromosome 1"/>
</dbReference>
<reference evidence="2" key="3">
    <citation type="submission" date="2025-08" db="UniProtKB">
        <authorList>
            <consortium name="Ensembl"/>
        </authorList>
    </citation>
    <scope>IDENTIFICATION</scope>
</reference>
<protein>
    <recommendedName>
        <fullName evidence="4">BCL2 binding component 3</fullName>
    </recommendedName>
</protein>
<dbReference type="Ensembl" id="ENSELUT00000075279.2">
    <property type="protein sequence ID" value="ENSELUP00000066365.2"/>
    <property type="gene ID" value="ENSELUG00000024973.2"/>
</dbReference>
<feature type="compositionally biased region" description="Polar residues" evidence="1">
    <location>
        <begin position="1"/>
        <end position="14"/>
    </location>
</feature>
<reference evidence="3" key="1">
    <citation type="journal article" date="2014" name="PLoS ONE">
        <title>The genome and linkage map of the northern pike (Esox lucius): conserved synteny revealed between the salmonid sister group and the Neoteleostei.</title>
        <authorList>
            <person name="Rondeau E.B."/>
            <person name="Minkley D.R."/>
            <person name="Leong J.S."/>
            <person name="Messmer A.M."/>
            <person name="Jantzen J.R."/>
            <person name="von Schalburg K.R."/>
            <person name="Lemon C."/>
            <person name="Bird N.H."/>
            <person name="Koop B.F."/>
        </authorList>
    </citation>
    <scope>NUCLEOTIDE SEQUENCE</scope>
</reference>
<dbReference type="RefSeq" id="XP_019905027.2">
    <property type="nucleotide sequence ID" value="XM_020049468.3"/>
</dbReference>
<dbReference type="GeneID" id="109616073"/>
<feature type="compositionally biased region" description="Basic and acidic residues" evidence="1">
    <location>
        <begin position="96"/>
        <end position="126"/>
    </location>
</feature>
<feature type="region of interest" description="Disordered" evidence="1">
    <location>
        <begin position="1"/>
        <end position="137"/>
    </location>
</feature>
<sequence>MSQIASGLSSTSKTAPVMARPQMESGVDHRSRGRQHSCRMEVHRPDAWPGGSLHPHQAGYQTYQQYPNMNSQPSQDHAPPGREAPLPPSAPLQDTPGRESTDPERERHGTTDREALPDLLPQRERSPQASPQHRAPRRADLWWDDEVAERVAHQLRRIGDDLNATFVQRVDDVPQRQDWRGLCLGVLHFLSDTLSTLYRLI</sequence>
<evidence type="ECO:0000313" key="3">
    <source>
        <dbReference type="Proteomes" id="UP000265140"/>
    </source>
</evidence>
<dbReference type="GeneTree" id="ENSGT01020000230625"/>
<evidence type="ECO:0000313" key="2">
    <source>
        <dbReference type="Ensembl" id="ENSELUP00000066365.2"/>
    </source>
</evidence>
<gene>
    <name evidence="2" type="primary">BBC3</name>
</gene>
<organism evidence="2 3">
    <name type="scientific">Esox lucius</name>
    <name type="common">Northern pike</name>
    <dbReference type="NCBI Taxonomy" id="8010"/>
    <lineage>
        <taxon>Eukaryota</taxon>
        <taxon>Metazoa</taxon>
        <taxon>Chordata</taxon>
        <taxon>Craniata</taxon>
        <taxon>Vertebrata</taxon>
        <taxon>Euteleostomi</taxon>
        <taxon>Actinopterygii</taxon>
        <taxon>Neopterygii</taxon>
        <taxon>Teleostei</taxon>
        <taxon>Protacanthopterygii</taxon>
        <taxon>Esociformes</taxon>
        <taxon>Esocidae</taxon>
        <taxon>Esox</taxon>
    </lineage>
</organism>
<proteinExistence type="predicted"/>
<accession>A0A6Q2YKL0</accession>
<dbReference type="Bgee" id="ENSELUG00000024973">
    <property type="expression patterns" value="Expressed in testis and 14 other cell types or tissues"/>
</dbReference>
<dbReference type="AlphaFoldDB" id="A0A6Q2YKL0"/>
<feature type="compositionally biased region" description="Polar residues" evidence="1">
    <location>
        <begin position="59"/>
        <end position="75"/>
    </location>
</feature>
<dbReference type="InParanoid" id="A0A6Q2YKL0"/>
<reference evidence="2" key="2">
    <citation type="submission" date="2020-02" db="EMBL/GenBank/DDBJ databases">
        <title>Esox lucius (northern pike) genome, fEsoLuc1, primary haplotype.</title>
        <authorList>
            <person name="Myers G."/>
            <person name="Karagic N."/>
            <person name="Meyer A."/>
            <person name="Pippel M."/>
            <person name="Reichard M."/>
            <person name="Winkler S."/>
            <person name="Tracey A."/>
            <person name="Sims Y."/>
            <person name="Howe K."/>
            <person name="Rhie A."/>
            <person name="Formenti G."/>
            <person name="Durbin R."/>
            <person name="Fedrigo O."/>
            <person name="Jarvis E.D."/>
        </authorList>
    </citation>
    <scope>NUCLEOTIDE SEQUENCE [LARGE SCALE GENOMIC DNA]</scope>
</reference>
<dbReference type="GO" id="GO:0008630">
    <property type="term" value="P:intrinsic apoptotic signaling pathway in response to DNA damage"/>
    <property type="evidence" value="ECO:0007669"/>
    <property type="project" value="Ensembl"/>
</dbReference>
<dbReference type="FunCoup" id="A0A6Q2YKL0">
    <property type="interactions" value="1"/>
</dbReference>
<name>A0A6Q2YKL0_ESOLU</name>
<dbReference type="OrthoDB" id="9879526at2759"/>